<sequence length="84" mass="9551">VTRLSCLVERAQKVNSPSQVTVWKPKTLLRYPGFWSNLKDLNREMRNERDAIKKTVFGDSNELAQVLGVLEVLSKMSDGNLETT</sequence>
<dbReference type="Proteomes" id="UP000286415">
    <property type="component" value="Unassembled WGS sequence"/>
</dbReference>
<organism evidence="1 2">
    <name type="scientific">Clonorchis sinensis</name>
    <name type="common">Chinese liver fluke</name>
    <dbReference type="NCBI Taxonomy" id="79923"/>
    <lineage>
        <taxon>Eukaryota</taxon>
        <taxon>Metazoa</taxon>
        <taxon>Spiralia</taxon>
        <taxon>Lophotrochozoa</taxon>
        <taxon>Platyhelminthes</taxon>
        <taxon>Trematoda</taxon>
        <taxon>Digenea</taxon>
        <taxon>Opisthorchiida</taxon>
        <taxon>Opisthorchiata</taxon>
        <taxon>Opisthorchiidae</taxon>
        <taxon>Clonorchis</taxon>
    </lineage>
</organism>
<name>A0A8T1MCL0_CLOSI</name>
<gene>
    <name evidence="1" type="ORF">CSKR_203516</name>
</gene>
<proteinExistence type="predicted"/>
<feature type="non-terminal residue" evidence="1">
    <location>
        <position position="1"/>
    </location>
</feature>
<dbReference type="EMBL" id="NIRI02000056">
    <property type="protein sequence ID" value="KAG5446576.1"/>
    <property type="molecule type" value="Genomic_DNA"/>
</dbReference>
<reference evidence="1 2" key="1">
    <citation type="journal article" date="2018" name="Biotechnol. Adv.">
        <title>Improved genomic resources and new bioinformatic workflow for the carcinogenic parasite Clonorchis sinensis: Biotechnological implications.</title>
        <authorList>
            <person name="Wang D."/>
            <person name="Korhonen P.K."/>
            <person name="Gasser R.B."/>
            <person name="Young N.D."/>
        </authorList>
    </citation>
    <scope>NUCLEOTIDE SEQUENCE [LARGE SCALE GENOMIC DNA]</scope>
    <source>
        <strain evidence="1">Cs-k2</strain>
    </source>
</reference>
<evidence type="ECO:0000313" key="1">
    <source>
        <dbReference type="EMBL" id="KAG5446576.1"/>
    </source>
</evidence>
<reference evidence="1 2" key="2">
    <citation type="journal article" date="2021" name="Genomics">
        <title>High-quality reference genome for Clonorchis sinensis.</title>
        <authorList>
            <person name="Young N.D."/>
            <person name="Stroehlein A.J."/>
            <person name="Kinkar L."/>
            <person name="Wang T."/>
            <person name="Sohn W.M."/>
            <person name="Chang B.C.H."/>
            <person name="Kaur P."/>
            <person name="Weisz D."/>
            <person name="Dudchenko O."/>
            <person name="Aiden E.L."/>
            <person name="Korhonen P.K."/>
            <person name="Gasser R.B."/>
        </authorList>
    </citation>
    <scope>NUCLEOTIDE SEQUENCE [LARGE SCALE GENOMIC DNA]</scope>
    <source>
        <strain evidence="1">Cs-k2</strain>
    </source>
</reference>
<keyword evidence="2" id="KW-1185">Reference proteome</keyword>
<comment type="caution">
    <text evidence="1">The sequence shown here is derived from an EMBL/GenBank/DDBJ whole genome shotgun (WGS) entry which is preliminary data.</text>
</comment>
<dbReference type="AlphaFoldDB" id="A0A8T1MCL0"/>
<evidence type="ECO:0000313" key="2">
    <source>
        <dbReference type="Proteomes" id="UP000286415"/>
    </source>
</evidence>
<accession>A0A8T1MCL0</accession>
<protein>
    <submittedName>
        <fullName evidence="1">Uncharacterized protein</fullName>
    </submittedName>
</protein>